<dbReference type="EMBL" id="JAKIJS010000001">
    <property type="protein sequence ID" value="MCF6136701.1"/>
    <property type="molecule type" value="Genomic_DNA"/>
</dbReference>
<gene>
    <name evidence="4" type="ORF">L2716_03100</name>
</gene>
<keyword evidence="2" id="KW-0862">Zinc</keyword>
<dbReference type="Gene3D" id="3.40.140.10">
    <property type="entry name" value="Cytidine Deaminase, domain 2"/>
    <property type="match status" value="1"/>
</dbReference>
<name>A0ABS9GYF3_9BACL</name>
<keyword evidence="1" id="KW-0479">Metal-binding</keyword>
<reference evidence="4 5" key="1">
    <citation type="submission" date="2022-01" db="EMBL/GenBank/DDBJ databases">
        <title>Alkalihalobacillus sp. EGI L200015, a novel bacterium isolated from a salt lake sediment.</title>
        <authorList>
            <person name="Gao L."/>
            <person name="Fang B.-Z."/>
            <person name="Li W.-J."/>
        </authorList>
    </citation>
    <scope>NUCLEOTIDE SEQUENCE [LARGE SCALE GENOMIC DNA]</scope>
    <source>
        <strain evidence="4 5">KCTC 12718</strain>
    </source>
</reference>
<evidence type="ECO:0000259" key="3">
    <source>
        <dbReference type="PROSITE" id="PS51747"/>
    </source>
</evidence>
<organism evidence="4 5">
    <name type="scientific">Pseudalkalibacillus berkeleyi</name>
    <dbReference type="NCBI Taxonomy" id="1069813"/>
    <lineage>
        <taxon>Bacteria</taxon>
        <taxon>Bacillati</taxon>
        <taxon>Bacillota</taxon>
        <taxon>Bacilli</taxon>
        <taxon>Bacillales</taxon>
        <taxon>Fictibacillaceae</taxon>
        <taxon>Pseudalkalibacillus</taxon>
    </lineage>
</organism>
<dbReference type="PANTHER" id="PTHR11079">
    <property type="entry name" value="CYTOSINE DEAMINASE FAMILY MEMBER"/>
    <property type="match status" value="1"/>
</dbReference>
<proteinExistence type="predicted"/>
<dbReference type="PANTHER" id="PTHR11079:SF202">
    <property type="entry name" value="TRNA-SPECIFIC ADENOSINE DEAMINASE"/>
    <property type="match status" value="1"/>
</dbReference>
<dbReference type="InterPro" id="IPR002125">
    <property type="entry name" value="CMP_dCMP_dom"/>
</dbReference>
<dbReference type="SUPFAM" id="SSF53927">
    <property type="entry name" value="Cytidine deaminase-like"/>
    <property type="match status" value="1"/>
</dbReference>
<evidence type="ECO:0000313" key="5">
    <source>
        <dbReference type="Proteomes" id="UP001649381"/>
    </source>
</evidence>
<comment type="caution">
    <text evidence="4">The sequence shown here is derived from an EMBL/GenBank/DDBJ whole genome shotgun (WGS) entry which is preliminary data.</text>
</comment>
<dbReference type="Proteomes" id="UP001649381">
    <property type="component" value="Unassembled WGS sequence"/>
</dbReference>
<evidence type="ECO:0000256" key="1">
    <source>
        <dbReference type="ARBA" id="ARBA00022723"/>
    </source>
</evidence>
<dbReference type="InterPro" id="IPR016192">
    <property type="entry name" value="APOBEC/CMP_deaminase_Zn-bd"/>
</dbReference>
<dbReference type="CDD" id="cd01285">
    <property type="entry name" value="nucleoside_deaminase"/>
    <property type="match status" value="1"/>
</dbReference>
<protein>
    <submittedName>
        <fullName evidence="4">Nucleoside deaminase</fullName>
    </submittedName>
</protein>
<dbReference type="PROSITE" id="PS51747">
    <property type="entry name" value="CYT_DCMP_DEAMINASES_2"/>
    <property type="match status" value="1"/>
</dbReference>
<keyword evidence="5" id="KW-1185">Reference proteome</keyword>
<dbReference type="InterPro" id="IPR016193">
    <property type="entry name" value="Cytidine_deaminase-like"/>
</dbReference>
<feature type="domain" description="CMP/dCMP-type deaminase" evidence="3">
    <location>
        <begin position="5"/>
        <end position="118"/>
    </location>
</feature>
<sequence length="169" mass="19444">MDNKVEDRYFLQLALEEGEKSERQGGIPIGAVIVGPNGKLIQKGRNRVYSDLDATAHAEIDVIRKCGEPLIKKGKARDYTLYTTVEPCVMCSGAIYLSNIARVVWALNDDLFGGFRQLSKHHKYEQRFEMITTTAMPFNDLANIQRDRMVRWDQLRGKNDRWPEIDKVR</sequence>
<dbReference type="PROSITE" id="PS00903">
    <property type="entry name" value="CYT_DCMP_DEAMINASES_1"/>
    <property type="match status" value="1"/>
</dbReference>
<evidence type="ECO:0000256" key="2">
    <source>
        <dbReference type="ARBA" id="ARBA00022833"/>
    </source>
</evidence>
<dbReference type="Pfam" id="PF00383">
    <property type="entry name" value="dCMP_cyt_deam_1"/>
    <property type="match status" value="1"/>
</dbReference>
<dbReference type="RefSeq" id="WP_236331678.1">
    <property type="nucleotide sequence ID" value="NZ_JAKIJS010000001.1"/>
</dbReference>
<evidence type="ECO:0000313" key="4">
    <source>
        <dbReference type="EMBL" id="MCF6136701.1"/>
    </source>
</evidence>
<accession>A0ABS9GYF3</accession>